<feature type="active site" description="Schiff-base intermediate with substrate" evidence="12">
    <location>
        <position position="165"/>
    </location>
</feature>
<comment type="subunit">
    <text evidence="12">Homotetramer; dimer of dimers.</text>
</comment>
<evidence type="ECO:0000256" key="2">
    <source>
        <dbReference type="ARBA" id="ARBA00005120"/>
    </source>
</evidence>
<dbReference type="InterPro" id="IPR013785">
    <property type="entry name" value="Aldolase_TIM"/>
</dbReference>
<proteinExistence type="inferred from homology"/>
<feature type="site" description="Part of a proton relay during catalysis" evidence="12">
    <location>
        <position position="48"/>
    </location>
</feature>
<evidence type="ECO:0000256" key="1">
    <source>
        <dbReference type="ARBA" id="ARBA00003294"/>
    </source>
</evidence>
<dbReference type="InterPro" id="IPR020624">
    <property type="entry name" value="Schiff_base-form_aldolases_CS"/>
</dbReference>
<sequence>MSHFNVRGSIVAIVTPMREDDSVDNEALKKLLVWHLESQTQAIVAAGTTGESPTLSMKENQRLIADTVQWSSGRIPIIAGVGSNATAEAVLLTRRAAADGANAGLSVIPYYNNPTQEGLFRHFSTVANCSDMPIIIYDVPGRCVASINTDTLERLAQHPNIIGIKDATGNQSLAKERFLALPENFLFYSGNDSTACAYMLTGGHGVISVTANVAPLQMQQMSAAALAGDVHGANAKDAHLQPFHLAQGIESNPIPVKWVLADEGRIAPTIRLPLIPLAERYHETVRQAVIASRQTTLRS</sequence>
<dbReference type="PROSITE" id="PS00665">
    <property type="entry name" value="DHDPS_1"/>
    <property type="match status" value="1"/>
</dbReference>
<dbReference type="PIRSF" id="PIRSF001365">
    <property type="entry name" value="DHDPS"/>
    <property type="match status" value="1"/>
</dbReference>
<evidence type="ECO:0000313" key="14">
    <source>
        <dbReference type="EMBL" id="MDM5148084.1"/>
    </source>
</evidence>
<protein>
    <recommendedName>
        <fullName evidence="4 12">4-hydroxy-tetrahydrodipicolinate synthase</fullName>
        <shortName evidence="12">HTPA synthase</shortName>
        <ecNumber evidence="4 12">4.3.3.7</ecNumber>
    </recommendedName>
</protein>
<evidence type="ECO:0000256" key="6">
    <source>
        <dbReference type="ARBA" id="ARBA00022605"/>
    </source>
</evidence>
<evidence type="ECO:0000256" key="7">
    <source>
        <dbReference type="ARBA" id="ARBA00022915"/>
    </source>
</evidence>
<dbReference type="GO" id="GO:0008840">
    <property type="term" value="F:4-hydroxy-tetrahydrodipicolinate synthase activity"/>
    <property type="evidence" value="ECO:0007669"/>
    <property type="project" value="UniProtKB-EC"/>
</dbReference>
<dbReference type="Gene3D" id="3.20.20.70">
    <property type="entry name" value="Aldolase class I"/>
    <property type="match status" value="1"/>
</dbReference>
<evidence type="ECO:0000256" key="9">
    <source>
        <dbReference type="ARBA" id="ARBA00023239"/>
    </source>
</evidence>
<evidence type="ECO:0000256" key="8">
    <source>
        <dbReference type="ARBA" id="ARBA00023154"/>
    </source>
</evidence>
<dbReference type="Pfam" id="PF00701">
    <property type="entry name" value="DHDPS"/>
    <property type="match status" value="1"/>
</dbReference>
<keyword evidence="9 12" id="KW-0456">Lyase</keyword>
<keyword evidence="8 12" id="KW-0457">Lysine biosynthesis</keyword>
<dbReference type="Proteomes" id="UP001168167">
    <property type="component" value="Unassembled WGS sequence"/>
</dbReference>
<name>A0ABT7QN07_9GAMM</name>
<dbReference type="EMBL" id="JANQAO010000003">
    <property type="protein sequence ID" value="MDM5148084.1"/>
    <property type="molecule type" value="Genomic_DNA"/>
</dbReference>
<dbReference type="EC" id="4.3.3.7" evidence="4 12"/>
<comment type="similarity">
    <text evidence="3 12 13">Belongs to the DapA family.</text>
</comment>
<comment type="function">
    <text evidence="1 12">Catalyzes the condensation of (S)-aspartate-beta-semialdehyde [(S)-ASA] and pyruvate to 4-hydroxy-tetrahydrodipicolinate (HTPA).</text>
</comment>
<evidence type="ECO:0000256" key="12">
    <source>
        <dbReference type="HAMAP-Rule" id="MF_00418"/>
    </source>
</evidence>
<comment type="caution">
    <text evidence="14">The sequence shown here is derived from an EMBL/GenBank/DDBJ whole genome shotgun (WGS) entry which is preliminary data.</text>
</comment>
<keyword evidence="7 12" id="KW-0220">Diaminopimelate biosynthesis</keyword>
<dbReference type="InterPro" id="IPR002220">
    <property type="entry name" value="DapA-like"/>
</dbReference>
<comment type="subcellular location">
    <subcellularLocation>
        <location evidence="12">Cytoplasm</location>
    </subcellularLocation>
</comment>
<dbReference type="CDD" id="cd00950">
    <property type="entry name" value="DHDPS"/>
    <property type="match status" value="1"/>
</dbReference>
<comment type="catalytic activity">
    <reaction evidence="11 12">
        <text>L-aspartate 4-semialdehyde + pyruvate = (2S,4S)-4-hydroxy-2,3,4,5-tetrahydrodipicolinate + H2O + H(+)</text>
        <dbReference type="Rhea" id="RHEA:34171"/>
        <dbReference type="ChEBI" id="CHEBI:15361"/>
        <dbReference type="ChEBI" id="CHEBI:15377"/>
        <dbReference type="ChEBI" id="CHEBI:15378"/>
        <dbReference type="ChEBI" id="CHEBI:67139"/>
        <dbReference type="ChEBI" id="CHEBI:537519"/>
        <dbReference type="EC" id="4.3.3.7"/>
    </reaction>
</comment>
<keyword evidence="10 12" id="KW-0704">Schiff base</keyword>
<dbReference type="HAMAP" id="MF_00418">
    <property type="entry name" value="DapA"/>
    <property type="match status" value="1"/>
</dbReference>
<dbReference type="PRINTS" id="PR00146">
    <property type="entry name" value="DHPICSNTHASE"/>
</dbReference>
<comment type="caution">
    <text evidence="12">Was originally thought to be a dihydrodipicolinate synthase (DHDPS), catalyzing the condensation of (S)-aspartate-beta-semialdehyde [(S)-ASA] and pyruvate to dihydrodipicolinate (DHDP). However, it was shown in E.coli that the product of the enzymatic reaction is not dihydrodipicolinate but in fact (4S)-4-hydroxy-2,3,4,5-tetrahydro-(2S)-dipicolinic acid (HTPA), and that the consecutive dehydration reaction leading to DHDP is not spontaneous but catalyzed by DapB.</text>
</comment>
<reference evidence="14" key="1">
    <citation type="submission" date="2022-08" db="EMBL/GenBank/DDBJ databases">
        <authorList>
            <person name="Dzunkova M."/>
            <person name="La Clair J."/>
            <person name="Tyml T."/>
            <person name="Doud D."/>
            <person name="Schulz F."/>
            <person name="Piquer S."/>
            <person name="Porcel Sanchis D."/>
            <person name="Osborn A."/>
            <person name="Robinson D."/>
            <person name="Louie K.B."/>
            <person name="Bowen B.P."/>
            <person name="Bowers R."/>
            <person name="Lee J."/>
            <person name="Arnau Llombart V."/>
            <person name="Diaz Villanueva W."/>
            <person name="Gosliner T."/>
            <person name="Northen T."/>
            <person name="Cheng J.-F."/>
            <person name="Burkart M.D."/>
            <person name="Woyke T."/>
        </authorList>
    </citation>
    <scope>NUCLEOTIDE SEQUENCE</scope>
    <source>
        <strain evidence="14">Df01</strain>
    </source>
</reference>
<evidence type="ECO:0000313" key="15">
    <source>
        <dbReference type="Proteomes" id="UP001168167"/>
    </source>
</evidence>
<evidence type="ECO:0000256" key="10">
    <source>
        <dbReference type="ARBA" id="ARBA00023270"/>
    </source>
</evidence>
<dbReference type="SUPFAM" id="SSF51569">
    <property type="entry name" value="Aldolase"/>
    <property type="match status" value="1"/>
</dbReference>
<organism evidence="14 15">
    <name type="scientific">Candidatus Doriopsillibacter californiensis</name>
    <dbReference type="NCBI Taxonomy" id="2970740"/>
    <lineage>
        <taxon>Bacteria</taxon>
        <taxon>Pseudomonadati</taxon>
        <taxon>Pseudomonadota</taxon>
        <taxon>Gammaproteobacteria</taxon>
        <taxon>Candidatus Tethybacterales</taxon>
        <taxon>Candidatus Persebacteraceae</taxon>
        <taxon>Candidatus Doriopsillibacter</taxon>
    </lineage>
</organism>
<evidence type="ECO:0000256" key="11">
    <source>
        <dbReference type="ARBA" id="ARBA00047836"/>
    </source>
</evidence>
<dbReference type="NCBIfam" id="TIGR00674">
    <property type="entry name" value="dapA"/>
    <property type="match status" value="1"/>
</dbReference>
<feature type="active site" description="Proton donor/acceptor" evidence="12">
    <location>
        <position position="137"/>
    </location>
</feature>
<feature type="binding site" evidence="12">
    <location>
        <position position="49"/>
    </location>
    <ligand>
        <name>pyruvate</name>
        <dbReference type="ChEBI" id="CHEBI:15361"/>
    </ligand>
</feature>
<evidence type="ECO:0000256" key="3">
    <source>
        <dbReference type="ARBA" id="ARBA00007592"/>
    </source>
</evidence>
<feature type="binding site" evidence="12">
    <location>
        <position position="207"/>
    </location>
    <ligand>
        <name>pyruvate</name>
        <dbReference type="ChEBI" id="CHEBI:15361"/>
    </ligand>
</feature>
<keyword evidence="15" id="KW-1185">Reference proteome</keyword>
<keyword evidence="6 12" id="KW-0028">Amino-acid biosynthesis</keyword>
<dbReference type="PANTHER" id="PTHR12128:SF66">
    <property type="entry name" value="4-HYDROXY-2-OXOGLUTARATE ALDOLASE, MITOCHONDRIAL"/>
    <property type="match status" value="1"/>
</dbReference>
<feature type="site" description="Part of a proton relay during catalysis" evidence="12">
    <location>
        <position position="111"/>
    </location>
</feature>
<dbReference type="SMART" id="SM01130">
    <property type="entry name" value="DHDPS"/>
    <property type="match status" value="1"/>
</dbReference>
<reference evidence="14" key="2">
    <citation type="journal article" date="2023" name="Microbiome">
        <title>Synthase-selected sorting approach identifies a beta-lactone synthase in a nudibranch symbiotic bacterium.</title>
        <authorList>
            <person name="Dzunkova M."/>
            <person name="La Clair J.J."/>
            <person name="Tyml T."/>
            <person name="Doud D."/>
            <person name="Schulz F."/>
            <person name="Piquer-Esteban S."/>
            <person name="Porcel Sanchis D."/>
            <person name="Osborn A."/>
            <person name="Robinson D."/>
            <person name="Louie K.B."/>
            <person name="Bowen B.P."/>
            <person name="Bowers R.M."/>
            <person name="Lee J."/>
            <person name="Arnau V."/>
            <person name="Diaz-Villanueva W."/>
            <person name="Stepanauskas R."/>
            <person name="Gosliner T."/>
            <person name="Date S.V."/>
            <person name="Northen T.R."/>
            <person name="Cheng J.F."/>
            <person name="Burkart M.D."/>
            <person name="Woyke T."/>
        </authorList>
    </citation>
    <scope>NUCLEOTIDE SEQUENCE</scope>
    <source>
        <strain evidence="14">Df01</strain>
    </source>
</reference>
<evidence type="ECO:0000256" key="13">
    <source>
        <dbReference type="PIRNR" id="PIRNR001365"/>
    </source>
</evidence>
<dbReference type="InterPro" id="IPR005263">
    <property type="entry name" value="DapA"/>
</dbReference>
<evidence type="ECO:0000256" key="4">
    <source>
        <dbReference type="ARBA" id="ARBA00012086"/>
    </source>
</evidence>
<dbReference type="PANTHER" id="PTHR12128">
    <property type="entry name" value="DIHYDRODIPICOLINATE SYNTHASE"/>
    <property type="match status" value="1"/>
</dbReference>
<keyword evidence="5 12" id="KW-0963">Cytoplasm</keyword>
<comment type="pathway">
    <text evidence="2 12">Amino-acid biosynthesis; L-lysine biosynthesis via DAP pathway; (S)-tetrahydrodipicolinate from L-aspartate: step 3/4.</text>
</comment>
<accession>A0ABT7QN07</accession>
<evidence type="ECO:0000256" key="5">
    <source>
        <dbReference type="ARBA" id="ARBA00022490"/>
    </source>
</evidence>
<gene>
    <name evidence="12 14" type="primary">dapA</name>
    <name evidence="14" type="ORF">NQX30_06875</name>
</gene>